<sequence length="158" mass="17365">MTQELLSTQAAAELVAAEIDESGGVTYWSRYLTNNRREDRSPPHRIPFQRIGGGAFYLRPDVAAFIAFEKSRRLGVLKLSGRAAEALRAFGIGEAGGGTTGRNLDCTLTAQLDSTTGTPYAQLVIQDPLLVFRVEPDQLRELHSEIAATLKAFERWAK</sequence>
<organism evidence="1 2">
    <name type="scientific">Caballeronia arvi</name>
    <dbReference type="NCBI Taxonomy" id="1777135"/>
    <lineage>
        <taxon>Bacteria</taxon>
        <taxon>Pseudomonadati</taxon>
        <taxon>Pseudomonadota</taxon>
        <taxon>Betaproteobacteria</taxon>
        <taxon>Burkholderiales</taxon>
        <taxon>Burkholderiaceae</taxon>
        <taxon>Caballeronia</taxon>
    </lineage>
</organism>
<gene>
    <name evidence="1" type="ORF">AWB74_01731</name>
</gene>
<accession>A0A158HDU4</accession>
<comment type="caution">
    <text evidence="1">The sequence shown here is derived from an EMBL/GenBank/DDBJ whole genome shotgun (WGS) entry which is preliminary data.</text>
</comment>
<dbReference type="EMBL" id="FCOM02000005">
    <property type="protein sequence ID" value="SAL42496.1"/>
    <property type="molecule type" value="Genomic_DNA"/>
</dbReference>
<proteinExistence type="predicted"/>
<evidence type="ECO:0000313" key="2">
    <source>
        <dbReference type="Proteomes" id="UP000055019"/>
    </source>
</evidence>
<keyword evidence="2" id="KW-1185">Reference proteome</keyword>
<reference evidence="1" key="1">
    <citation type="submission" date="2016-01" db="EMBL/GenBank/DDBJ databases">
        <authorList>
            <person name="Peeters C."/>
        </authorList>
    </citation>
    <scope>NUCLEOTIDE SEQUENCE [LARGE SCALE GENOMIC DNA]</scope>
    <source>
        <strain evidence="1">LMG 29317</strain>
    </source>
</reference>
<dbReference type="Proteomes" id="UP000055019">
    <property type="component" value="Unassembled WGS sequence"/>
</dbReference>
<name>A0A158HDU4_9BURK</name>
<protein>
    <submittedName>
        <fullName evidence="1">Uncharacterized protein</fullName>
    </submittedName>
</protein>
<dbReference type="RefSeq" id="WP_061146351.1">
    <property type="nucleotide sequence ID" value="NZ_FCOM02000005.1"/>
</dbReference>
<dbReference type="AlphaFoldDB" id="A0A158HDU4"/>
<evidence type="ECO:0000313" key="1">
    <source>
        <dbReference type="EMBL" id="SAL42496.1"/>
    </source>
</evidence>
<dbReference type="OrthoDB" id="9134296at2"/>